<protein>
    <submittedName>
        <fullName evidence="2">Uncharacterized protein</fullName>
    </submittedName>
</protein>
<proteinExistence type="predicted"/>
<feature type="compositionally biased region" description="Low complexity" evidence="1">
    <location>
        <begin position="196"/>
        <end position="209"/>
    </location>
</feature>
<keyword evidence="3" id="KW-1185">Reference proteome</keyword>
<accession>A0A419ACC8</accession>
<evidence type="ECO:0000313" key="2">
    <source>
        <dbReference type="EMBL" id="RJL21831.1"/>
    </source>
</evidence>
<feature type="compositionally biased region" description="Gly residues" evidence="1">
    <location>
        <begin position="210"/>
        <end position="224"/>
    </location>
</feature>
<organism evidence="2 3">
    <name type="scientific">Paracoccus siganidrum</name>
    <dbReference type="NCBI Taxonomy" id="1276757"/>
    <lineage>
        <taxon>Bacteria</taxon>
        <taxon>Pseudomonadati</taxon>
        <taxon>Pseudomonadota</taxon>
        <taxon>Alphaproteobacteria</taxon>
        <taxon>Rhodobacterales</taxon>
        <taxon>Paracoccaceae</taxon>
        <taxon>Paracoccus</taxon>
    </lineage>
</organism>
<feature type="region of interest" description="Disordered" evidence="1">
    <location>
        <begin position="196"/>
        <end position="259"/>
    </location>
</feature>
<reference evidence="3" key="1">
    <citation type="submission" date="2018-09" db="EMBL/GenBank/DDBJ databases">
        <title>Paracoccus onubensis nov. sp. a moderate halophilic bacterium isolated from Gruta de las Maravillas (Aracena, Spain).</title>
        <authorList>
            <person name="Jurado V."/>
            <person name="Gutierrez-Patricio S."/>
            <person name="Gonzalez-Pimentel J.L."/>
            <person name="Miller A.Z."/>
            <person name="Laiz L."/>
            <person name="Saiz-Jimenez C."/>
        </authorList>
    </citation>
    <scope>NUCLEOTIDE SEQUENCE [LARGE SCALE GENOMIC DNA]</scope>
    <source>
        <strain evidence="3">DSM 26381</strain>
    </source>
</reference>
<name>A0A419ACC8_9RHOB</name>
<dbReference type="Proteomes" id="UP000283587">
    <property type="component" value="Unassembled WGS sequence"/>
</dbReference>
<dbReference type="EMBL" id="QZEW01000003">
    <property type="protein sequence ID" value="RJL21831.1"/>
    <property type="molecule type" value="Genomic_DNA"/>
</dbReference>
<sequence length="259" mass="25895">MLLSLAAAVPARAEQPLAPVEGGGLVISALPVQPLEGGPLEGGEVIEASPAAPVQLAALPVLPDAPRRAGLPEPSIIVGDLAVLTTMAERGPLGTPRPAREAIRQRDSAIFERLLSQGAFDPDPDADRLAAALQTELAQMNCYGGGIDGDWGAGSAAALGRYFQTLGAAQAATAPDTGLFRTIARNEAVRCADVQTAAPARAAPAASRSGSGGATRATGGGGGTAPAAARAQPQAQPAQPTESGPRRINPGLIGSGVFR</sequence>
<feature type="compositionally biased region" description="Low complexity" evidence="1">
    <location>
        <begin position="225"/>
        <end position="241"/>
    </location>
</feature>
<comment type="caution">
    <text evidence="2">The sequence shown here is derived from an EMBL/GenBank/DDBJ whole genome shotgun (WGS) entry which is preliminary data.</text>
</comment>
<evidence type="ECO:0000256" key="1">
    <source>
        <dbReference type="SAM" id="MobiDB-lite"/>
    </source>
</evidence>
<evidence type="ECO:0000313" key="3">
    <source>
        <dbReference type="Proteomes" id="UP000283587"/>
    </source>
</evidence>
<dbReference type="AlphaFoldDB" id="A0A419ACC8"/>
<gene>
    <name evidence="2" type="ORF">D3P05_01025</name>
</gene>